<evidence type="ECO:0000313" key="2">
    <source>
        <dbReference type="EMBL" id="GHD34928.1"/>
    </source>
</evidence>
<dbReference type="SUPFAM" id="SSF81301">
    <property type="entry name" value="Nucleotidyltransferase"/>
    <property type="match status" value="1"/>
</dbReference>
<dbReference type="PANTHER" id="PTHR34822">
    <property type="entry name" value="GRPB DOMAIN PROTEIN (AFU_ORTHOLOGUE AFUA_1G01530)"/>
    <property type="match status" value="1"/>
</dbReference>
<comment type="caution">
    <text evidence="2">The sequence shown here is derived from an EMBL/GenBank/DDBJ whole genome shotgun (WGS) entry which is preliminary data.</text>
</comment>
<dbReference type="Proteomes" id="UP000654947">
    <property type="component" value="Unassembled WGS sequence"/>
</dbReference>
<accession>A0A918XJQ0</accession>
<name>A0A918XJQ0_9ACTN</name>
<evidence type="ECO:0008006" key="4">
    <source>
        <dbReference type="Google" id="ProtNLM"/>
    </source>
</evidence>
<dbReference type="RefSeq" id="WP_017574499.1">
    <property type="nucleotide sequence ID" value="NZ_BMXL01000032.1"/>
</dbReference>
<keyword evidence="3" id="KW-1185">Reference proteome</keyword>
<gene>
    <name evidence="2" type="ORF">GCM10007147_40930</name>
</gene>
<dbReference type="InterPro" id="IPR043519">
    <property type="entry name" value="NT_sf"/>
</dbReference>
<feature type="region of interest" description="Disordered" evidence="1">
    <location>
        <begin position="1"/>
        <end position="23"/>
    </location>
</feature>
<organism evidence="2 3">
    <name type="scientific">Nocardiopsis kunsanensis</name>
    <dbReference type="NCBI Taxonomy" id="141693"/>
    <lineage>
        <taxon>Bacteria</taxon>
        <taxon>Bacillati</taxon>
        <taxon>Actinomycetota</taxon>
        <taxon>Actinomycetes</taxon>
        <taxon>Streptosporangiales</taxon>
        <taxon>Nocardiopsidaceae</taxon>
        <taxon>Nocardiopsis</taxon>
    </lineage>
</organism>
<proteinExistence type="predicted"/>
<dbReference type="InterPro" id="IPR007344">
    <property type="entry name" value="GrpB/CoaE"/>
</dbReference>
<dbReference type="Pfam" id="PF04229">
    <property type="entry name" value="GrpB"/>
    <property type="match status" value="1"/>
</dbReference>
<protein>
    <recommendedName>
        <fullName evidence="4">GrpB family protein</fullName>
    </recommendedName>
</protein>
<evidence type="ECO:0000313" key="3">
    <source>
        <dbReference type="Proteomes" id="UP000654947"/>
    </source>
</evidence>
<dbReference type="EMBL" id="BMXL01000032">
    <property type="protein sequence ID" value="GHD34928.1"/>
    <property type="molecule type" value="Genomic_DNA"/>
</dbReference>
<evidence type="ECO:0000256" key="1">
    <source>
        <dbReference type="SAM" id="MobiDB-lite"/>
    </source>
</evidence>
<dbReference type="AlphaFoldDB" id="A0A918XJQ0"/>
<dbReference type="PANTHER" id="PTHR34822:SF1">
    <property type="entry name" value="GRPB FAMILY PROTEIN"/>
    <property type="match status" value="1"/>
</dbReference>
<sequence>MSSPEPTELPTRGQSRPAPGSWSEHLVDGRIRLVESDPKWPYFFEREARRIRERLQERVLLLEHVGSTSVPGLVAKPCVDLLLCVADPADESAYVPDLEAAGYSVALREPEWYGHRVLKGTEINLNLHVFAHGCQEAERMLLLRDHLRADADARSRYAAVKKELTEHTWDRVQDYADAKSEVVEELLTEAARRPTA</sequence>
<reference evidence="2 3" key="1">
    <citation type="journal article" date="2014" name="Int. J. Syst. Evol. Microbiol.">
        <title>Complete genome sequence of Corynebacterium casei LMG S-19264T (=DSM 44701T), isolated from a smear-ripened cheese.</title>
        <authorList>
            <consortium name="US DOE Joint Genome Institute (JGI-PGF)"/>
            <person name="Walter F."/>
            <person name="Albersmeier A."/>
            <person name="Kalinowski J."/>
            <person name="Ruckert C."/>
        </authorList>
    </citation>
    <scope>NUCLEOTIDE SEQUENCE [LARGE SCALE GENOMIC DNA]</scope>
    <source>
        <strain evidence="2 3">KCTC 19473</strain>
    </source>
</reference>
<dbReference type="Gene3D" id="3.30.460.10">
    <property type="entry name" value="Beta Polymerase, domain 2"/>
    <property type="match status" value="1"/>
</dbReference>